<dbReference type="EC" id="6.1.1.9" evidence="2"/>
<dbReference type="GO" id="GO:0005524">
    <property type="term" value="F:ATP binding"/>
    <property type="evidence" value="ECO:0007669"/>
    <property type="project" value="UniProtKB-KW"/>
</dbReference>
<comment type="similarity">
    <text evidence="1">Belongs to the class-I aminoacyl-tRNA synthetase family.</text>
</comment>
<comment type="caution">
    <text evidence="11">The sequence shown here is derived from an EMBL/GenBank/DDBJ whole genome shotgun (WGS) entry which is preliminary data.</text>
</comment>
<name>A0A9W6Y1B5_9STRA</name>
<evidence type="ECO:0000256" key="3">
    <source>
        <dbReference type="ARBA" id="ARBA00022598"/>
    </source>
</evidence>
<dbReference type="Gene3D" id="1.10.730.10">
    <property type="entry name" value="Isoleucyl-tRNA Synthetase, Domain 1"/>
    <property type="match status" value="1"/>
</dbReference>
<dbReference type="SUPFAM" id="SSF52374">
    <property type="entry name" value="Nucleotidylyl transferase"/>
    <property type="match status" value="1"/>
</dbReference>
<keyword evidence="4" id="KW-0547">Nucleotide-binding</keyword>
<evidence type="ECO:0000256" key="6">
    <source>
        <dbReference type="ARBA" id="ARBA00022917"/>
    </source>
</evidence>
<evidence type="ECO:0000256" key="2">
    <source>
        <dbReference type="ARBA" id="ARBA00013169"/>
    </source>
</evidence>
<dbReference type="OrthoDB" id="629407at2759"/>
<keyword evidence="7" id="KW-0030">Aminoacyl-tRNA synthetase</keyword>
<dbReference type="InterPro" id="IPR002300">
    <property type="entry name" value="aa-tRNA-synth_Ia"/>
</dbReference>
<proteinExistence type="inferred from homology"/>
<dbReference type="CDD" id="cd07962">
    <property type="entry name" value="Anticodon_Ia_Val"/>
    <property type="match status" value="1"/>
</dbReference>
<dbReference type="AlphaFoldDB" id="A0A9W6Y1B5"/>
<dbReference type="PANTHER" id="PTHR11946:SF109">
    <property type="entry name" value="VALINE--TRNA LIGASE"/>
    <property type="match status" value="1"/>
</dbReference>
<dbReference type="InterPro" id="IPR013155">
    <property type="entry name" value="M/V/L/I-tRNA-synth_anticd-bd"/>
</dbReference>
<evidence type="ECO:0000256" key="4">
    <source>
        <dbReference type="ARBA" id="ARBA00022741"/>
    </source>
</evidence>
<dbReference type="GO" id="GO:0005829">
    <property type="term" value="C:cytosol"/>
    <property type="evidence" value="ECO:0007669"/>
    <property type="project" value="TreeGrafter"/>
</dbReference>
<dbReference type="FunFam" id="1.10.730.10:FF:000111">
    <property type="entry name" value="Probable valine--tRNA ligase, mitochondrial"/>
    <property type="match status" value="1"/>
</dbReference>
<dbReference type="InterPro" id="IPR009080">
    <property type="entry name" value="tRNAsynth_Ia_anticodon-bd"/>
</dbReference>
<accession>A0A9W6Y1B5</accession>
<dbReference type="EMBL" id="BSXT01002658">
    <property type="protein sequence ID" value="GMF50185.1"/>
    <property type="molecule type" value="Genomic_DNA"/>
</dbReference>
<organism evidence="11 12">
    <name type="scientific">Phytophthora fragariaefolia</name>
    <dbReference type="NCBI Taxonomy" id="1490495"/>
    <lineage>
        <taxon>Eukaryota</taxon>
        <taxon>Sar</taxon>
        <taxon>Stramenopiles</taxon>
        <taxon>Oomycota</taxon>
        <taxon>Peronosporomycetes</taxon>
        <taxon>Peronosporales</taxon>
        <taxon>Peronosporaceae</taxon>
        <taxon>Phytophthora</taxon>
    </lineage>
</organism>
<keyword evidence="3" id="KW-0436">Ligase</keyword>
<evidence type="ECO:0000313" key="12">
    <source>
        <dbReference type="Proteomes" id="UP001165121"/>
    </source>
</evidence>
<dbReference type="SUPFAM" id="SSF47323">
    <property type="entry name" value="Anticodon-binding domain of a subclass of class I aminoacyl-tRNA synthetases"/>
    <property type="match status" value="1"/>
</dbReference>
<feature type="domain" description="Methionyl/Valyl/Leucyl/Isoleucyl-tRNA synthetase anticodon-binding" evidence="10">
    <location>
        <begin position="127"/>
        <end position="287"/>
    </location>
</feature>
<gene>
    <name evidence="11" type="ORF">Pfra01_001997100</name>
</gene>
<evidence type="ECO:0000256" key="8">
    <source>
        <dbReference type="ARBA" id="ARBA00029936"/>
    </source>
</evidence>
<protein>
    <recommendedName>
        <fullName evidence="2">valine--tRNA ligase</fullName>
        <ecNumber evidence="2">6.1.1.9</ecNumber>
    </recommendedName>
    <alternativeName>
        <fullName evidence="8">Valyl-tRNA synthetase</fullName>
    </alternativeName>
</protein>
<dbReference type="GO" id="GO:0006438">
    <property type="term" value="P:valyl-tRNA aminoacylation"/>
    <property type="evidence" value="ECO:0007669"/>
    <property type="project" value="InterPro"/>
</dbReference>
<dbReference type="GO" id="GO:0004832">
    <property type="term" value="F:valine-tRNA ligase activity"/>
    <property type="evidence" value="ECO:0007669"/>
    <property type="project" value="UniProtKB-EC"/>
</dbReference>
<evidence type="ECO:0000259" key="9">
    <source>
        <dbReference type="Pfam" id="PF00133"/>
    </source>
</evidence>
<evidence type="ECO:0000256" key="1">
    <source>
        <dbReference type="ARBA" id="ARBA00005594"/>
    </source>
</evidence>
<feature type="domain" description="Aminoacyl-tRNA synthetase class Ia" evidence="9">
    <location>
        <begin position="1"/>
        <end position="77"/>
    </location>
</feature>
<dbReference type="Pfam" id="PF08264">
    <property type="entry name" value="Anticodon_1"/>
    <property type="match status" value="1"/>
</dbReference>
<dbReference type="Gene3D" id="1.10.287.380">
    <property type="entry name" value="Valyl-tRNA synthetase, C-terminal domain"/>
    <property type="match status" value="1"/>
</dbReference>
<dbReference type="InterPro" id="IPR002303">
    <property type="entry name" value="Valyl-tRNA_ligase"/>
</dbReference>
<keyword evidence="12" id="KW-1185">Reference proteome</keyword>
<dbReference type="InterPro" id="IPR033705">
    <property type="entry name" value="Anticodon_Ia_Val"/>
</dbReference>
<keyword evidence="6" id="KW-0648">Protein biosynthesis</keyword>
<dbReference type="Proteomes" id="UP001165121">
    <property type="component" value="Unassembled WGS sequence"/>
</dbReference>
<sequence length="438" mass="48910">MSKSLGNVIDPLHVISGISREQLLTNLQGGNVGSRELKKAEKELKKEFPKGIPTCGADALRFTLASYLQQGRQINMDVQRVVSYRHFCNKVWNAVRYALPLLETEEDAAGNKQADLSSLRDDMTLADRWIMSRLATVVSEVNNGIAANQLATSVAAIQRFFVQELCDVYIEFSKPVLYGNRLEEGVDFEVQHARKRSAQATLHRCLDYSMRLLHPFTPFVTEELWQRIRDADPLTTASNKHETSILCSEYPEETHMHSWIDTNAEERMAFVINVIHGIRSLRHTVKVLAPNAAPAGDNELPTIRIVCASNTVYSELKDAQRDLETQCRVNVDVALDVDGSSASSKHVLTHSVSDSCRVPDDAETTQRVASEIARLEKRASKSAAAAEALIRRQQGPHYASKVPESVQAQDAHRLTQLQTDTHAAEKSLAALRELQQLY</sequence>
<evidence type="ECO:0000256" key="7">
    <source>
        <dbReference type="ARBA" id="ARBA00023146"/>
    </source>
</evidence>
<keyword evidence="5" id="KW-0067">ATP-binding</keyword>
<reference evidence="11" key="1">
    <citation type="submission" date="2023-04" db="EMBL/GenBank/DDBJ databases">
        <title>Phytophthora fragariaefolia NBRC 109709.</title>
        <authorList>
            <person name="Ichikawa N."/>
            <person name="Sato H."/>
            <person name="Tonouchi N."/>
        </authorList>
    </citation>
    <scope>NUCLEOTIDE SEQUENCE</scope>
    <source>
        <strain evidence="11">NBRC 109709</strain>
    </source>
</reference>
<dbReference type="Pfam" id="PF00133">
    <property type="entry name" value="tRNA-synt_1"/>
    <property type="match status" value="1"/>
</dbReference>
<evidence type="ECO:0000256" key="5">
    <source>
        <dbReference type="ARBA" id="ARBA00022840"/>
    </source>
</evidence>
<evidence type="ECO:0000313" key="11">
    <source>
        <dbReference type="EMBL" id="GMF50185.1"/>
    </source>
</evidence>
<evidence type="ECO:0000259" key="10">
    <source>
        <dbReference type="Pfam" id="PF08264"/>
    </source>
</evidence>
<dbReference type="PANTHER" id="PTHR11946">
    <property type="entry name" value="VALYL-TRNA SYNTHETASES"/>
    <property type="match status" value="1"/>
</dbReference>
<dbReference type="InterPro" id="IPR037118">
    <property type="entry name" value="Val-tRNA_synth_C_sf"/>
</dbReference>